<keyword evidence="1" id="KW-0479">Metal-binding</keyword>
<dbReference type="Proteomes" id="UP000070700">
    <property type="component" value="Unassembled WGS sequence"/>
</dbReference>
<accession>A0A194XN60</accession>
<keyword evidence="3" id="KW-0238">DNA-binding</keyword>
<feature type="region of interest" description="Disordered" evidence="6">
    <location>
        <begin position="278"/>
        <end position="297"/>
    </location>
</feature>
<dbReference type="AlphaFoldDB" id="A0A194XN60"/>
<dbReference type="OrthoDB" id="2328572at2759"/>
<feature type="compositionally biased region" description="Polar residues" evidence="6">
    <location>
        <begin position="1"/>
        <end position="19"/>
    </location>
</feature>
<dbReference type="CDD" id="cd00067">
    <property type="entry name" value="GAL4"/>
    <property type="match status" value="1"/>
</dbReference>
<dbReference type="EMBL" id="KQ947407">
    <property type="protein sequence ID" value="KUJ21529.1"/>
    <property type="molecule type" value="Genomic_DNA"/>
</dbReference>
<evidence type="ECO:0000256" key="4">
    <source>
        <dbReference type="ARBA" id="ARBA00023163"/>
    </source>
</evidence>
<dbReference type="InterPro" id="IPR036864">
    <property type="entry name" value="Zn2-C6_fun-type_DNA-bd_sf"/>
</dbReference>
<dbReference type="SMART" id="SM00066">
    <property type="entry name" value="GAL4"/>
    <property type="match status" value="1"/>
</dbReference>
<dbReference type="Gene3D" id="4.10.240.10">
    <property type="entry name" value="Zn(2)-C6 fungal-type DNA-binding domain"/>
    <property type="match status" value="1"/>
</dbReference>
<reference evidence="8 9" key="1">
    <citation type="submission" date="2015-10" db="EMBL/GenBank/DDBJ databases">
        <title>Full genome of DAOMC 229536 Phialocephala scopiformis, a fungal endophyte of spruce producing the potent anti-insectan compound rugulosin.</title>
        <authorList>
            <consortium name="DOE Joint Genome Institute"/>
            <person name="Walker A.K."/>
            <person name="Frasz S.L."/>
            <person name="Seifert K.A."/>
            <person name="Miller J.D."/>
            <person name="Mondo S.J."/>
            <person name="Labutti K."/>
            <person name="Lipzen A."/>
            <person name="Dockter R."/>
            <person name="Kennedy M."/>
            <person name="Grigoriev I.V."/>
            <person name="Spatafora J.W."/>
        </authorList>
    </citation>
    <scope>NUCLEOTIDE SEQUENCE [LARGE SCALE GENOMIC DNA]</scope>
    <source>
        <strain evidence="8 9">CBS 120377</strain>
    </source>
</reference>
<dbReference type="KEGG" id="psco:LY89DRAFT_681014"/>
<gene>
    <name evidence="8" type="ORF">LY89DRAFT_681014</name>
</gene>
<keyword evidence="9" id="KW-1185">Reference proteome</keyword>
<evidence type="ECO:0000313" key="8">
    <source>
        <dbReference type="EMBL" id="KUJ21529.1"/>
    </source>
</evidence>
<keyword evidence="4" id="KW-0804">Transcription</keyword>
<dbReference type="RefSeq" id="XP_018075884.1">
    <property type="nucleotide sequence ID" value="XM_018214188.1"/>
</dbReference>
<dbReference type="GO" id="GO:0005634">
    <property type="term" value="C:nucleus"/>
    <property type="evidence" value="ECO:0007669"/>
    <property type="project" value="InterPro"/>
</dbReference>
<dbReference type="PROSITE" id="PS50048">
    <property type="entry name" value="ZN2_CY6_FUNGAL_2"/>
    <property type="match status" value="1"/>
</dbReference>
<organism evidence="8 9">
    <name type="scientific">Mollisia scopiformis</name>
    <name type="common">Conifer needle endophyte fungus</name>
    <name type="synonym">Phialocephala scopiformis</name>
    <dbReference type="NCBI Taxonomy" id="149040"/>
    <lineage>
        <taxon>Eukaryota</taxon>
        <taxon>Fungi</taxon>
        <taxon>Dikarya</taxon>
        <taxon>Ascomycota</taxon>
        <taxon>Pezizomycotina</taxon>
        <taxon>Leotiomycetes</taxon>
        <taxon>Helotiales</taxon>
        <taxon>Mollisiaceae</taxon>
        <taxon>Mollisia</taxon>
    </lineage>
</organism>
<evidence type="ECO:0000256" key="3">
    <source>
        <dbReference type="ARBA" id="ARBA00023125"/>
    </source>
</evidence>
<protein>
    <recommendedName>
        <fullName evidence="7">Zn(2)-C6 fungal-type domain-containing protein</fullName>
    </recommendedName>
</protein>
<proteinExistence type="predicted"/>
<evidence type="ECO:0000259" key="7">
    <source>
        <dbReference type="PROSITE" id="PS50048"/>
    </source>
</evidence>
<feature type="domain" description="Zn(2)-C6 fungal-type" evidence="7">
    <location>
        <begin position="32"/>
        <end position="62"/>
    </location>
</feature>
<dbReference type="InterPro" id="IPR001138">
    <property type="entry name" value="Zn2Cys6_DnaBD"/>
</dbReference>
<dbReference type="Pfam" id="PF00172">
    <property type="entry name" value="Zn_clus"/>
    <property type="match status" value="1"/>
</dbReference>
<evidence type="ECO:0000256" key="1">
    <source>
        <dbReference type="ARBA" id="ARBA00022723"/>
    </source>
</evidence>
<feature type="region of interest" description="Disordered" evidence="6">
    <location>
        <begin position="64"/>
        <end position="113"/>
    </location>
</feature>
<dbReference type="SUPFAM" id="SSF57701">
    <property type="entry name" value="Zn2/Cys6 DNA-binding domain"/>
    <property type="match status" value="1"/>
</dbReference>
<evidence type="ECO:0000256" key="5">
    <source>
        <dbReference type="ARBA" id="ARBA00023242"/>
    </source>
</evidence>
<sequence>MLSRLQQAAMQTSQPSTTAPRLEHDAPKLRSSCNGCGTAKVKCDRGQPQCTRCKTLNLSCVYERSRKHGKPPRKRPESTLGGNTDRERDIPTMATDSRNANEPTEANSTDRNTDMLSTFHSTQHEPNRFELTSAFYPLIPQDEWPQIDGFGASLDIFAASTIDPTFNLNISFGKDKSNTHSCPRESYEIFRDLICPTEFLHAPESNFDTVSAQFDQVLHFNRTAIERLTRILNCPCSKSGHRAMVHASSISRTLIWYQQAAGWPSTLPVSSPSCHVSSSQSPYSPSKTAADSGPPSQVQATGFTVEHVPLSVGTFNIEDQNMQTAFRNQLVLCELKRLANLIDLFSRQDSGEPAAIGLASLSSHLGSWLRGEHARTVRVLRSRLTALNESMGF</sequence>
<dbReference type="InterPro" id="IPR013700">
    <property type="entry name" value="AflR"/>
</dbReference>
<dbReference type="PRINTS" id="PR00755">
    <property type="entry name" value="AFLATOXINBRP"/>
</dbReference>
<dbReference type="InterPro" id="IPR050675">
    <property type="entry name" value="OAF3"/>
</dbReference>
<dbReference type="GO" id="GO:0045122">
    <property type="term" value="P:aflatoxin biosynthetic process"/>
    <property type="evidence" value="ECO:0007669"/>
    <property type="project" value="InterPro"/>
</dbReference>
<dbReference type="GO" id="GO:0003677">
    <property type="term" value="F:DNA binding"/>
    <property type="evidence" value="ECO:0007669"/>
    <property type="project" value="UniProtKB-KW"/>
</dbReference>
<dbReference type="PANTHER" id="PTHR31069">
    <property type="entry name" value="OLEATE-ACTIVATED TRANSCRIPTION FACTOR 1-RELATED"/>
    <property type="match status" value="1"/>
</dbReference>
<dbReference type="Pfam" id="PF08493">
    <property type="entry name" value="AflR"/>
    <property type="match status" value="1"/>
</dbReference>
<dbReference type="InParanoid" id="A0A194XN60"/>
<dbReference type="GO" id="GO:0000981">
    <property type="term" value="F:DNA-binding transcription factor activity, RNA polymerase II-specific"/>
    <property type="evidence" value="ECO:0007669"/>
    <property type="project" value="InterPro"/>
</dbReference>
<name>A0A194XN60_MOLSC</name>
<dbReference type="GeneID" id="28823914"/>
<evidence type="ECO:0000313" key="9">
    <source>
        <dbReference type="Proteomes" id="UP000070700"/>
    </source>
</evidence>
<evidence type="ECO:0000256" key="6">
    <source>
        <dbReference type="SAM" id="MobiDB-lite"/>
    </source>
</evidence>
<dbReference type="GO" id="GO:0008270">
    <property type="term" value="F:zinc ion binding"/>
    <property type="evidence" value="ECO:0007669"/>
    <property type="project" value="InterPro"/>
</dbReference>
<feature type="compositionally biased region" description="Polar residues" evidence="6">
    <location>
        <begin position="94"/>
        <end position="113"/>
    </location>
</feature>
<dbReference type="PANTHER" id="PTHR31069:SF31">
    <property type="entry name" value="MONODICTYPHENONE CLUSTER TRANSCRIPTION FACTOR-RELATED"/>
    <property type="match status" value="1"/>
</dbReference>
<evidence type="ECO:0000256" key="2">
    <source>
        <dbReference type="ARBA" id="ARBA00023015"/>
    </source>
</evidence>
<keyword evidence="2" id="KW-0805">Transcription regulation</keyword>
<keyword evidence="5" id="KW-0539">Nucleus</keyword>
<feature type="region of interest" description="Disordered" evidence="6">
    <location>
        <begin position="1"/>
        <end position="31"/>
    </location>
</feature>